<feature type="domain" description="KfrA N-terminal DNA-binding" evidence="1">
    <location>
        <begin position="52"/>
        <end position="100"/>
    </location>
</feature>
<evidence type="ECO:0000313" key="3">
    <source>
        <dbReference type="Proteomes" id="UP000189627"/>
    </source>
</evidence>
<dbReference type="KEGG" id="cuh:BJN34_0240"/>
<evidence type="ECO:0000259" key="1">
    <source>
        <dbReference type="Pfam" id="PF11740"/>
    </source>
</evidence>
<dbReference type="Pfam" id="PF11740">
    <property type="entry name" value="KfrA_N"/>
    <property type="match status" value="1"/>
</dbReference>
<dbReference type="EMBL" id="CP017758">
    <property type="protein sequence ID" value="AVK72229.1"/>
    <property type="molecule type" value="Genomic_DNA"/>
</dbReference>
<organism evidence="2 3">
    <name type="scientific">Cupriavidus necator</name>
    <name type="common">Alcaligenes eutrophus</name>
    <name type="synonym">Ralstonia eutropha</name>
    <dbReference type="NCBI Taxonomy" id="106590"/>
    <lineage>
        <taxon>Bacteria</taxon>
        <taxon>Pseudomonadati</taxon>
        <taxon>Pseudomonadota</taxon>
        <taxon>Betaproteobacteria</taxon>
        <taxon>Burkholderiales</taxon>
        <taxon>Burkholderiaceae</taxon>
        <taxon>Cupriavidus</taxon>
    </lineage>
</organism>
<dbReference type="AlphaFoldDB" id="A0A2P1DV07"/>
<name>A0A2P1DV07_CUPNE</name>
<protein>
    <recommendedName>
        <fullName evidence="1">KfrA N-terminal DNA-binding domain-containing protein</fullName>
    </recommendedName>
</protein>
<sequence>MHKDGREGTKFRLRNSSVDYVMLASLPIRAMRPWAYIRGGQMMVGRPGITLTDVVRACVALMHQKRRVGPSNVRSELGRGSMTTISRHLRRLALREAPRIPRGRG</sequence>
<proteinExistence type="predicted"/>
<dbReference type="OrthoDB" id="9155962at2"/>
<dbReference type="InterPro" id="IPR021104">
    <property type="entry name" value="KfrA_DNA-bd_N"/>
</dbReference>
<evidence type="ECO:0000313" key="2">
    <source>
        <dbReference type="EMBL" id="AVK72229.1"/>
    </source>
</evidence>
<reference evidence="3" key="1">
    <citation type="submission" date="2017-02" db="EMBL/GenBank/DDBJ databases">
        <title>Complete genome sequence of Cupriavidus necator strain NH9, a 3-chlorobenzoate degrader.</title>
        <authorList>
            <person name="Moriuchi R."/>
            <person name="Dohra H."/>
            <person name="Ogawa N."/>
        </authorList>
    </citation>
    <scope>NUCLEOTIDE SEQUENCE [LARGE SCALE GENOMIC DNA]</scope>
    <source>
        <strain evidence="3">NH9</strain>
    </source>
</reference>
<gene>
    <name evidence="2" type="ORF">BJN34_0240</name>
</gene>
<dbReference type="Proteomes" id="UP000189627">
    <property type="component" value="Chromosome 2"/>
</dbReference>
<accession>A0A2P1DV07</accession>